<feature type="signal peptide" evidence="1">
    <location>
        <begin position="1"/>
        <end position="22"/>
    </location>
</feature>
<dbReference type="PANTHER" id="PTHR38477">
    <property type="entry name" value="HYPOTHETICAL EXPORTED PROTEIN"/>
    <property type="match status" value="1"/>
</dbReference>
<dbReference type="PANTHER" id="PTHR38477:SF1">
    <property type="entry name" value="MUREIN L,D-TRANSPEPTIDASE CATALYTIC DOMAIN FAMILY PROTEIN"/>
    <property type="match status" value="1"/>
</dbReference>
<proteinExistence type="predicted"/>
<dbReference type="RefSeq" id="WP_105037792.1">
    <property type="nucleotide sequence ID" value="NZ_PPSL01000001.1"/>
</dbReference>
<evidence type="ECO:0000313" key="2">
    <source>
        <dbReference type="EMBL" id="PQJ12908.1"/>
    </source>
</evidence>
<dbReference type="InterPro" id="IPR032676">
    <property type="entry name" value="YkuD_2"/>
</dbReference>
<evidence type="ECO:0000256" key="1">
    <source>
        <dbReference type="SAM" id="SignalP"/>
    </source>
</evidence>
<dbReference type="Proteomes" id="UP000239872">
    <property type="component" value="Unassembled WGS sequence"/>
</dbReference>
<protein>
    <recommendedName>
        <fullName evidence="4">Murein L,D-transpeptidase catalytic domain family protein</fullName>
    </recommendedName>
</protein>
<evidence type="ECO:0008006" key="4">
    <source>
        <dbReference type="Google" id="ProtNLM"/>
    </source>
</evidence>
<accession>A0A2S7T1U9</accession>
<organism evidence="2 3">
    <name type="scientific">Flavipsychrobacter stenotrophus</name>
    <dbReference type="NCBI Taxonomy" id="2077091"/>
    <lineage>
        <taxon>Bacteria</taxon>
        <taxon>Pseudomonadati</taxon>
        <taxon>Bacteroidota</taxon>
        <taxon>Chitinophagia</taxon>
        <taxon>Chitinophagales</taxon>
        <taxon>Chitinophagaceae</taxon>
        <taxon>Flavipsychrobacter</taxon>
    </lineage>
</organism>
<name>A0A2S7T1U9_9BACT</name>
<dbReference type="Pfam" id="PF13645">
    <property type="entry name" value="YkuD_2"/>
    <property type="match status" value="1"/>
</dbReference>
<sequence>MRKLCLWVGLFIVAALSTNVVAAGENGGINEEVRVQEYFHSIYDHIDFTNSAKLSYEVFANAYKGYLNLKYAGLLNTGKEIISICDFNLPSSEKRLWVIDIVSGKVLFNTLVAHGMGSGEEYAQSFSNDENSHQSSLGFYVTGTTYNGEHGISLRLNGMDNGFNDAALSRGIVVHGAGYVSERYIAGNSKLGRSWGCPAVSDKLKLPIIKAIQGGTCLFISHSDNYYQRTAYWLNKKLEHLPENAVMANINFMEVLRP</sequence>
<keyword evidence="3" id="KW-1185">Reference proteome</keyword>
<gene>
    <name evidence="2" type="ORF">CJD36_003950</name>
</gene>
<reference evidence="2 3" key="1">
    <citation type="submission" date="2018-01" db="EMBL/GenBank/DDBJ databases">
        <title>A novel member of the phylum Bacteroidetes isolated from glacier ice.</title>
        <authorList>
            <person name="Liu Q."/>
            <person name="Xin Y.-H."/>
        </authorList>
    </citation>
    <scope>NUCLEOTIDE SEQUENCE [LARGE SCALE GENOMIC DNA]</scope>
    <source>
        <strain evidence="2 3">RB1R16</strain>
    </source>
</reference>
<keyword evidence="1" id="KW-0732">Signal</keyword>
<evidence type="ECO:0000313" key="3">
    <source>
        <dbReference type="Proteomes" id="UP000239872"/>
    </source>
</evidence>
<dbReference type="AlphaFoldDB" id="A0A2S7T1U9"/>
<feature type="chain" id="PRO_5015473112" description="Murein L,D-transpeptidase catalytic domain family protein" evidence="1">
    <location>
        <begin position="23"/>
        <end position="258"/>
    </location>
</feature>
<comment type="caution">
    <text evidence="2">The sequence shown here is derived from an EMBL/GenBank/DDBJ whole genome shotgun (WGS) entry which is preliminary data.</text>
</comment>
<dbReference type="OrthoDB" id="9815195at2"/>
<dbReference type="EMBL" id="PPSL01000001">
    <property type="protein sequence ID" value="PQJ12908.1"/>
    <property type="molecule type" value="Genomic_DNA"/>
</dbReference>